<feature type="region of interest" description="Disordered" evidence="5">
    <location>
        <begin position="266"/>
        <end position="303"/>
    </location>
</feature>
<feature type="compositionally biased region" description="Basic residues" evidence="5">
    <location>
        <begin position="71"/>
        <end position="92"/>
    </location>
</feature>
<dbReference type="KEGG" id="sgm:GCM10017557_43290"/>
<dbReference type="Proteomes" id="UP000516444">
    <property type="component" value="Chromosome"/>
</dbReference>
<evidence type="ECO:0000313" key="8">
    <source>
        <dbReference type="EMBL" id="BCL29470.1"/>
    </source>
</evidence>
<evidence type="ECO:0000256" key="4">
    <source>
        <dbReference type="ARBA" id="ARBA00023163"/>
    </source>
</evidence>
<dbReference type="SUPFAM" id="SSF88659">
    <property type="entry name" value="Sigma3 and sigma4 domains of RNA polymerase sigma factors"/>
    <property type="match status" value="1"/>
</dbReference>
<feature type="compositionally biased region" description="Basic and acidic residues" evidence="5">
    <location>
        <begin position="273"/>
        <end position="298"/>
    </location>
</feature>
<keyword evidence="2" id="KW-0805">Transcription regulation</keyword>
<dbReference type="GO" id="GO:0006352">
    <property type="term" value="P:DNA-templated transcription initiation"/>
    <property type="evidence" value="ECO:0007669"/>
    <property type="project" value="InterPro"/>
</dbReference>
<evidence type="ECO:0000256" key="2">
    <source>
        <dbReference type="ARBA" id="ARBA00023015"/>
    </source>
</evidence>
<dbReference type="InterPro" id="IPR036388">
    <property type="entry name" value="WH-like_DNA-bd_sf"/>
</dbReference>
<dbReference type="Pfam" id="PF08281">
    <property type="entry name" value="Sigma70_r4_2"/>
    <property type="match status" value="1"/>
</dbReference>
<gene>
    <name evidence="8" type="ORF">GCM10017557_43290</name>
</gene>
<organism evidence="8 9">
    <name type="scientific">Streptomyces aurantiacus</name>
    <dbReference type="NCBI Taxonomy" id="47760"/>
    <lineage>
        <taxon>Bacteria</taxon>
        <taxon>Bacillati</taxon>
        <taxon>Actinomycetota</taxon>
        <taxon>Actinomycetes</taxon>
        <taxon>Kitasatosporales</taxon>
        <taxon>Streptomycetaceae</taxon>
        <taxon>Streptomyces</taxon>
        <taxon>Streptomyces aurantiacus group</taxon>
    </lineage>
</organism>
<proteinExistence type="inferred from homology"/>
<evidence type="ECO:0000256" key="5">
    <source>
        <dbReference type="SAM" id="MobiDB-lite"/>
    </source>
</evidence>
<sequence length="391" mass="41847">MDDDFIARAGEYWPRLTRTARLLTGNSADAERHARAALAEVYARRRLRGDDTEFYVRRALVRGFLRRRPRLLTRSGRGNHGHGGHGGRPRHGHAPEPYAPDPLDPPTEVLAGLPPRRRAVAVLRHWEGLTHREVAALLNSSPGTAKGLWRRAEKALRAHPAYGDTPLAGSPPEPRHVAVPVAAIAEAGRTRRRQRRITMALLTSVGALLLVPLVLGVVRGTASGSGSETTAVARTAVRVVTPGERVAAASGVEFWLTKDGTHWSAPGQQNLFHDFREGGSESTGKGEGKGEGEGEGKDSGLTLHADPVSGKRIFLSGVHRGHGGTREATRVELVTSEGTFTARVLTLAGAPGWSAWYVDSQLPGGASALKDITVKAYDSAGELLARTDTPS</sequence>
<dbReference type="InterPro" id="IPR013249">
    <property type="entry name" value="RNA_pol_sigma70_r4_t2"/>
</dbReference>
<keyword evidence="4" id="KW-0804">Transcription</keyword>
<feature type="region of interest" description="Disordered" evidence="5">
    <location>
        <begin position="71"/>
        <end position="104"/>
    </location>
</feature>
<keyword evidence="3" id="KW-0731">Sigma factor</keyword>
<evidence type="ECO:0000259" key="7">
    <source>
        <dbReference type="Pfam" id="PF08281"/>
    </source>
</evidence>
<dbReference type="InterPro" id="IPR013324">
    <property type="entry name" value="RNA_pol_sigma_r3/r4-like"/>
</dbReference>
<dbReference type="AlphaFoldDB" id="A0A7G1P6L5"/>
<keyword evidence="6" id="KW-1133">Transmembrane helix</keyword>
<reference evidence="8 9" key="1">
    <citation type="journal article" date="2014" name="Int. J. Syst. Evol. Microbiol.">
        <title>Complete genome sequence of Corynebacterium casei LMG S-19264T (=DSM 44701T), isolated from a smear-ripened cheese.</title>
        <authorList>
            <consortium name="US DOE Joint Genome Institute (JGI-PGF)"/>
            <person name="Walter F."/>
            <person name="Albersmeier A."/>
            <person name="Kalinowski J."/>
            <person name="Ruckert C."/>
        </authorList>
    </citation>
    <scope>NUCLEOTIDE SEQUENCE [LARGE SCALE GENOMIC DNA]</scope>
    <source>
        <strain evidence="8 9">JCM 4677</strain>
    </source>
</reference>
<dbReference type="GO" id="GO:0016987">
    <property type="term" value="F:sigma factor activity"/>
    <property type="evidence" value="ECO:0007669"/>
    <property type="project" value="UniProtKB-KW"/>
</dbReference>
<keyword evidence="6" id="KW-0472">Membrane</keyword>
<comment type="similarity">
    <text evidence="1">Belongs to the sigma-70 factor family. ECF subfamily.</text>
</comment>
<dbReference type="Gene3D" id="1.10.10.10">
    <property type="entry name" value="Winged helix-like DNA-binding domain superfamily/Winged helix DNA-binding domain"/>
    <property type="match status" value="1"/>
</dbReference>
<name>A0A7G1P6L5_9ACTN</name>
<dbReference type="RefSeq" id="WP_190851588.1">
    <property type="nucleotide sequence ID" value="NZ_AP023440.1"/>
</dbReference>
<dbReference type="CDD" id="cd06171">
    <property type="entry name" value="Sigma70_r4"/>
    <property type="match status" value="1"/>
</dbReference>
<evidence type="ECO:0000256" key="1">
    <source>
        <dbReference type="ARBA" id="ARBA00010641"/>
    </source>
</evidence>
<evidence type="ECO:0000313" key="9">
    <source>
        <dbReference type="Proteomes" id="UP000516444"/>
    </source>
</evidence>
<feature type="transmembrane region" description="Helical" evidence="6">
    <location>
        <begin position="199"/>
        <end position="218"/>
    </location>
</feature>
<keyword evidence="9" id="KW-1185">Reference proteome</keyword>
<feature type="domain" description="RNA polymerase sigma factor 70 region 4 type 2" evidence="7">
    <location>
        <begin position="108"/>
        <end position="156"/>
    </location>
</feature>
<keyword evidence="6" id="KW-0812">Transmembrane</keyword>
<evidence type="ECO:0000256" key="6">
    <source>
        <dbReference type="SAM" id="Phobius"/>
    </source>
</evidence>
<evidence type="ECO:0000256" key="3">
    <source>
        <dbReference type="ARBA" id="ARBA00023082"/>
    </source>
</evidence>
<dbReference type="EMBL" id="AP023440">
    <property type="protein sequence ID" value="BCL29470.1"/>
    <property type="molecule type" value="Genomic_DNA"/>
</dbReference>
<dbReference type="GO" id="GO:0003677">
    <property type="term" value="F:DNA binding"/>
    <property type="evidence" value="ECO:0007669"/>
    <property type="project" value="InterPro"/>
</dbReference>
<accession>A0A7G1P6L5</accession>
<protein>
    <recommendedName>
        <fullName evidence="7">RNA polymerase sigma factor 70 region 4 type 2 domain-containing protein</fullName>
    </recommendedName>
</protein>